<evidence type="ECO:0000256" key="2">
    <source>
        <dbReference type="SAM" id="SignalP"/>
    </source>
</evidence>
<protein>
    <submittedName>
        <fullName evidence="3">Uncharacterized protein</fullName>
    </submittedName>
</protein>
<keyword evidence="4" id="KW-1185">Reference proteome</keyword>
<dbReference type="RefSeq" id="WP_147088479.1">
    <property type="nucleotide sequence ID" value="NZ_VORM01000054.1"/>
</dbReference>
<evidence type="ECO:0000313" key="4">
    <source>
        <dbReference type="Proteomes" id="UP000321578"/>
    </source>
</evidence>
<name>A0A5C6ZAB5_9FLAO</name>
<proteinExistence type="predicted"/>
<dbReference type="OrthoDB" id="1190041at2"/>
<evidence type="ECO:0000256" key="1">
    <source>
        <dbReference type="SAM" id="MobiDB-lite"/>
    </source>
</evidence>
<feature type="chain" id="PRO_5022723615" evidence="2">
    <location>
        <begin position="26"/>
        <end position="559"/>
    </location>
</feature>
<reference evidence="3 4" key="1">
    <citation type="submission" date="2019-08" db="EMBL/GenBank/DDBJ databases">
        <title>Genomes of Subsaximicrobium wynnwilliamsii strains.</title>
        <authorList>
            <person name="Bowman J.P."/>
        </authorList>
    </citation>
    <scope>NUCLEOTIDE SEQUENCE [LARGE SCALE GENOMIC DNA]</scope>
    <source>
        <strain evidence="3 4">2-80-2</strain>
    </source>
</reference>
<feature type="region of interest" description="Disordered" evidence="1">
    <location>
        <begin position="255"/>
        <end position="280"/>
    </location>
</feature>
<organism evidence="3 4">
    <name type="scientific">Subsaximicrobium wynnwilliamsii</name>
    <dbReference type="NCBI Taxonomy" id="291179"/>
    <lineage>
        <taxon>Bacteria</taxon>
        <taxon>Pseudomonadati</taxon>
        <taxon>Bacteroidota</taxon>
        <taxon>Flavobacteriia</taxon>
        <taxon>Flavobacteriales</taxon>
        <taxon>Flavobacteriaceae</taxon>
        <taxon>Subsaximicrobium</taxon>
    </lineage>
</organism>
<accession>A0A5C6ZAB5</accession>
<dbReference type="AlphaFoldDB" id="A0A5C6ZAB5"/>
<keyword evidence="2" id="KW-0732">Signal</keyword>
<gene>
    <name evidence="3" type="ORF">ESY86_19985</name>
</gene>
<feature type="signal peptide" evidence="2">
    <location>
        <begin position="1"/>
        <end position="25"/>
    </location>
</feature>
<dbReference type="Proteomes" id="UP000321578">
    <property type="component" value="Unassembled WGS sequence"/>
</dbReference>
<sequence length="559" mass="61809">MKHKRIKTYLKFGILLFGISAIAIACQKDDNVSTEQNSELKIPQIETISYDDDNTTFNNLKSQYNLDRYRATKFTGNIQAKSTTDTLGLVIETDIIKQATLGDYTSYTIKIVHQNDSTVFYNLTIEYKNGESDLFITKYTPTEYWINNKDKPFQGKVQSKRATLTQYTDPEEAFEEGYTGNPELGSGPGGGGGAQYGSDYPVGCLGTVVVTTELVAYKCGCGDWPWDDCEGCSTSPQWPGYDQVTLYACEENWDIEDPYDPGDTGNPGGGSLPDPTDDDPSITVTIRPEECTEQITGDLDGDCALSPYEFCMLGDNSQEICDCVADDNTLAECIEEDELISDCNLLENLSLSADFATKMQELINNTTGNTEIAYFGSTDDNDDTTFPDRVESQPDQRGVNVSISSNVPVDVFIHNHFNNGLGSLSVFSGSDLYTLYQLYTNGNISDVDEYVMVVATPGSNASSTDDDTVYAITINDLNSFAEFGSKFLIDDFLIDALYQNIGNKIDTNISINLNEERFAKLLKDFSSGLTLHRGDRNDLTSWTKLKVKNDNTIKESNCN</sequence>
<dbReference type="PROSITE" id="PS51257">
    <property type="entry name" value="PROKAR_LIPOPROTEIN"/>
    <property type="match status" value="1"/>
</dbReference>
<dbReference type="EMBL" id="VORO01000053">
    <property type="protein sequence ID" value="TXD86532.1"/>
    <property type="molecule type" value="Genomic_DNA"/>
</dbReference>
<comment type="caution">
    <text evidence="3">The sequence shown here is derived from an EMBL/GenBank/DDBJ whole genome shotgun (WGS) entry which is preliminary data.</text>
</comment>
<evidence type="ECO:0000313" key="3">
    <source>
        <dbReference type="EMBL" id="TXD86532.1"/>
    </source>
</evidence>